<comment type="caution">
    <text evidence="1">The sequence shown here is derived from an EMBL/GenBank/DDBJ whole genome shotgun (WGS) entry which is preliminary data.</text>
</comment>
<name>A0A3L9M708_9FLAO</name>
<organism evidence="1 2">
    <name type="scientific">Faecalibacter macacae</name>
    <dbReference type="NCBI Taxonomy" id="1859289"/>
    <lineage>
        <taxon>Bacteria</taxon>
        <taxon>Pseudomonadati</taxon>
        <taxon>Bacteroidota</taxon>
        <taxon>Flavobacteriia</taxon>
        <taxon>Flavobacteriales</taxon>
        <taxon>Weeksellaceae</taxon>
        <taxon>Faecalibacter</taxon>
    </lineage>
</organism>
<accession>A0A3L9M708</accession>
<protein>
    <submittedName>
        <fullName evidence="1">Uncharacterized protein</fullName>
    </submittedName>
</protein>
<reference evidence="1 2" key="1">
    <citation type="submission" date="2018-10" db="EMBL/GenBank/DDBJ databases">
        <authorList>
            <person name="Chen X."/>
        </authorList>
    </citation>
    <scope>NUCLEOTIDE SEQUENCE [LARGE SCALE GENOMIC DNA]</scope>
    <source>
        <strain evidence="1 2">YIM 102668</strain>
    </source>
</reference>
<gene>
    <name evidence="1" type="ORF">EAH69_09715</name>
</gene>
<sequence length="157" mass="18602">MKSLLLFICLSVFSFGQDLNQLDSVQASQIANDFNNLNQKDYKFYKAIKSKQRPILGFIFVDPTLSEADVKDDLRDIRNCDKCFFVEFWFKDNIYRYQSTTLLSLEQIYPIWKKYFDPSAEVTKIEQSSENRKSTTPNTKFVLYDRLDGWQIENLKM</sequence>
<dbReference type="RefSeq" id="WP_121935011.1">
    <property type="nucleotide sequence ID" value="NZ_RDOJ01000013.1"/>
</dbReference>
<dbReference type="EMBL" id="RDOJ01000013">
    <property type="protein sequence ID" value="RLZ08581.1"/>
    <property type="molecule type" value="Genomic_DNA"/>
</dbReference>
<proteinExistence type="predicted"/>
<evidence type="ECO:0000313" key="1">
    <source>
        <dbReference type="EMBL" id="RLZ08581.1"/>
    </source>
</evidence>
<evidence type="ECO:0000313" key="2">
    <source>
        <dbReference type="Proteomes" id="UP000275348"/>
    </source>
</evidence>
<dbReference type="Proteomes" id="UP000275348">
    <property type="component" value="Unassembled WGS sequence"/>
</dbReference>
<dbReference type="OrthoDB" id="1346471at2"/>
<keyword evidence="2" id="KW-1185">Reference proteome</keyword>
<dbReference type="AlphaFoldDB" id="A0A3L9M708"/>